<dbReference type="EMBL" id="WTVQ01000005">
    <property type="protein sequence ID" value="NMG74099.1"/>
    <property type="molecule type" value="Genomic_DNA"/>
</dbReference>
<dbReference type="Gene3D" id="3.40.309.10">
    <property type="entry name" value="Aldehyde Dehydrogenase, Chain A, domain 2"/>
    <property type="match status" value="1"/>
</dbReference>
<dbReference type="InterPro" id="IPR015590">
    <property type="entry name" value="Aldehyde_DH_dom"/>
</dbReference>
<dbReference type="Gene3D" id="3.40.605.10">
    <property type="entry name" value="Aldehyde Dehydrogenase, Chain A, domain 1"/>
    <property type="match status" value="1"/>
</dbReference>
<dbReference type="RefSeq" id="WP_169259245.1">
    <property type="nucleotide sequence ID" value="NZ_WTVQ01000005.1"/>
</dbReference>
<evidence type="ECO:0000313" key="8">
    <source>
        <dbReference type="Proteomes" id="UP000648984"/>
    </source>
</evidence>
<gene>
    <name evidence="7" type="ORF">GPA25_04945</name>
</gene>
<evidence type="ECO:0000256" key="1">
    <source>
        <dbReference type="ARBA" id="ARBA00009986"/>
    </source>
</evidence>
<organism evidence="7 8">
    <name type="scientific">Aromatoleum diolicum</name>
    <dbReference type="NCBI Taxonomy" id="75796"/>
    <lineage>
        <taxon>Bacteria</taxon>
        <taxon>Pseudomonadati</taxon>
        <taxon>Pseudomonadota</taxon>
        <taxon>Betaproteobacteria</taxon>
        <taxon>Rhodocyclales</taxon>
        <taxon>Rhodocyclaceae</taxon>
        <taxon>Aromatoleum</taxon>
    </lineage>
</organism>
<feature type="domain" description="Aldehyde dehydrogenase" evidence="6">
    <location>
        <begin position="12"/>
        <end position="469"/>
    </location>
</feature>
<sequence length="480" mass="51540">MKEYKLFIDGEWVGSSNETILDDINPATGEVFGRVHQASADDLERAIAAAYRARESWGNTLANEREAILLRAADVLEKRIPEVADVLMDEAGSTFGKAMFEASFVVNLLRSAAGECRRITGETLPSDSPGVFSMSVRRPLGVIAGIAPFNFPFLLAMKKVALALAAGNTFILKPASYTPVTGLKIAEIFEAAGLPKGVLNVVPVQGSVLGNTFVADPRIRMITFTGSTEVGRELSAEAGKHFKRITLELGGKSPLIVLKDADVDYAVNAAAFGIFLHQGQVCMANSRLIVEAPIFDAFCDKLVTKVRSFQVGNPRDPKTVIGPLIDRKQCGVLDRHVADAVAKGAKLLTGGKSDGAFYQPTILGGVTPDMLVFREESFGPAVSVIRAADSEAALRLANDSCYGLSSGLITNDLQKAFDLSLRLEAGMVHVNDSSIMDEPHVPFGGVKDSGVGREGGHHSMDEMTELKWITVQLGQRQFPF</sequence>
<dbReference type="Pfam" id="PF00171">
    <property type="entry name" value="Aldedh"/>
    <property type="match status" value="1"/>
</dbReference>
<evidence type="ECO:0000256" key="3">
    <source>
        <dbReference type="ARBA" id="ARBA00023027"/>
    </source>
</evidence>
<reference evidence="7 8" key="1">
    <citation type="submission" date="2019-12" db="EMBL/GenBank/DDBJ databases">
        <title>Comparative genomics gives insights into the taxonomy of the Azoarcus-Aromatoleum group and reveals separate origins of nif in the plant-associated Azoarcus and non-plant-associated Aromatoleum sub-groups.</title>
        <authorList>
            <person name="Lafos M."/>
            <person name="Maluk M."/>
            <person name="Batista M."/>
            <person name="Junghare M."/>
            <person name="Carmona M."/>
            <person name="Faoro H."/>
            <person name="Cruz L.M."/>
            <person name="Battistoni F."/>
            <person name="De Souza E."/>
            <person name="Pedrosa F."/>
            <person name="Chen W.-M."/>
            <person name="Poole P.S."/>
            <person name="Dixon R.A."/>
            <person name="James E.K."/>
        </authorList>
    </citation>
    <scope>NUCLEOTIDE SEQUENCE [LARGE SCALE GENOMIC DNA]</scope>
    <source>
        <strain evidence="7 8">22Lin</strain>
    </source>
</reference>
<feature type="active site" evidence="4">
    <location>
        <position position="248"/>
    </location>
</feature>
<dbReference type="InterPro" id="IPR016161">
    <property type="entry name" value="Ald_DH/histidinol_DH"/>
</dbReference>
<protein>
    <submittedName>
        <fullName evidence="7">Aldehyde dehydrogenase family protein</fullName>
    </submittedName>
</protein>
<evidence type="ECO:0000256" key="5">
    <source>
        <dbReference type="RuleBase" id="RU003345"/>
    </source>
</evidence>
<keyword evidence="8" id="KW-1185">Reference proteome</keyword>
<name>A0ABX1QA78_9RHOO</name>
<proteinExistence type="inferred from homology"/>
<dbReference type="InterPro" id="IPR029510">
    <property type="entry name" value="Ald_DH_CS_GLU"/>
</dbReference>
<comment type="similarity">
    <text evidence="1 5">Belongs to the aldehyde dehydrogenase family.</text>
</comment>
<dbReference type="InterPro" id="IPR016162">
    <property type="entry name" value="Ald_DH_N"/>
</dbReference>
<accession>A0ABX1QA78</accession>
<evidence type="ECO:0000259" key="6">
    <source>
        <dbReference type="Pfam" id="PF00171"/>
    </source>
</evidence>
<dbReference type="PANTHER" id="PTHR42986">
    <property type="entry name" value="BENZALDEHYDE DEHYDROGENASE YFMT"/>
    <property type="match status" value="1"/>
</dbReference>
<evidence type="ECO:0000256" key="4">
    <source>
        <dbReference type="PROSITE-ProRule" id="PRU10007"/>
    </source>
</evidence>
<dbReference type="Proteomes" id="UP000648984">
    <property type="component" value="Unassembled WGS sequence"/>
</dbReference>
<keyword evidence="2 5" id="KW-0560">Oxidoreductase</keyword>
<evidence type="ECO:0000256" key="2">
    <source>
        <dbReference type="ARBA" id="ARBA00023002"/>
    </source>
</evidence>
<keyword evidence="3" id="KW-0520">NAD</keyword>
<comment type="caution">
    <text evidence="7">The sequence shown here is derived from an EMBL/GenBank/DDBJ whole genome shotgun (WGS) entry which is preliminary data.</text>
</comment>
<dbReference type="InterPro" id="IPR016163">
    <property type="entry name" value="Ald_DH_C"/>
</dbReference>
<evidence type="ECO:0000313" key="7">
    <source>
        <dbReference type="EMBL" id="NMG74099.1"/>
    </source>
</evidence>
<dbReference type="InterPro" id="IPR016160">
    <property type="entry name" value="Ald_DH_CS_CYS"/>
</dbReference>
<dbReference type="PROSITE" id="PS00070">
    <property type="entry name" value="ALDEHYDE_DEHYDR_CYS"/>
    <property type="match status" value="1"/>
</dbReference>
<dbReference type="CDD" id="cd07150">
    <property type="entry name" value="ALDH_VaniDH_like"/>
    <property type="match status" value="1"/>
</dbReference>
<dbReference type="PANTHER" id="PTHR42986:SF1">
    <property type="entry name" value="BENZALDEHYDE DEHYDROGENASE YFMT"/>
    <property type="match status" value="1"/>
</dbReference>
<dbReference type="PROSITE" id="PS00687">
    <property type="entry name" value="ALDEHYDE_DEHYDR_GLU"/>
    <property type="match status" value="1"/>
</dbReference>
<dbReference type="SUPFAM" id="SSF53720">
    <property type="entry name" value="ALDH-like"/>
    <property type="match status" value="1"/>
</dbReference>